<dbReference type="AlphaFoldDB" id="A0A941BD75"/>
<reference evidence="2 3" key="1">
    <citation type="submission" date="2021-04" db="EMBL/GenBank/DDBJ databases">
        <authorList>
            <person name="Tang X."/>
            <person name="Zhou X."/>
            <person name="Chen X."/>
            <person name="Cernava T."/>
            <person name="Zhang C."/>
        </authorList>
    </citation>
    <scope>NUCLEOTIDE SEQUENCE [LARGE SCALE GENOMIC DNA]</scope>
    <source>
        <strain evidence="2 3">BH-SS-21</strain>
    </source>
</reference>
<comment type="caution">
    <text evidence="2">The sequence shown here is derived from an EMBL/GenBank/DDBJ whole genome shotgun (WGS) entry which is preliminary data.</text>
</comment>
<organism evidence="2 3">
    <name type="scientific">Streptomyces liliiviolaceus</name>
    <dbReference type="NCBI Taxonomy" id="2823109"/>
    <lineage>
        <taxon>Bacteria</taxon>
        <taxon>Bacillati</taxon>
        <taxon>Actinomycetota</taxon>
        <taxon>Actinomycetes</taxon>
        <taxon>Kitasatosporales</taxon>
        <taxon>Streptomycetaceae</taxon>
        <taxon>Streptomyces</taxon>
    </lineage>
</organism>
<feature type="domain" description="ANTAR" evidence="1">
    <location>
        <begin position="21"/>
        <end position="82"/>
    </location>
</feature>
<gene>
    <name evidence="2" type="ORF">J8N05_45910</name>
</gene>
<dbReference type="EMBL" id="JAGPYQ010000002">
    <property type="protein sequence ID" value="MBQ0855507.1"/>
    <property type="molecule type" value="Genomic_DNA"/>
</dbReference>
<dbReference type="SMART" id="SM01012">
    <property type="entry name" value="ANTAR"/>
    <property type="match status" value="1"/>
</dbReference>
<sequence>MFDARVDGGNSPETGATAQKVAELQEEVDQLKSAVRSHATVDQAIGVVLAVGRLSPDDAWLVIRDVSMRTNIKVRDVSQQIVDWGRTGVLADALRAELEDQLSRRRERLDAQ</sequence>
<proteinExistence type="predicted"/>
<evidence type="ECO:0000313" key="3">
    <source>
        <dbReference type="Proteomes" id="UP000677413"/>
    </source>
</evidence>
<dbReference type="PROSITE" id="PS50921">
    <property type="entry name" value="ANTAR"/>
    <property type="match status" value="1"/>
</dbReference>
<dbReference type="Pfam" id="PF03861">
    <property type="entry name" value="ANTAR"/>
    <property type="match status" value="1"/>
</dbReference>
<keyword evidence="3" id="KW-1185">Reference proteome</keyword>
<dbReference type="InterPro" id="IPR005561">
    <property type="entry name" value="ANTAR"/>
</dbReference>
<dbReference type="InterPro" id="IPR011006">
    <property type="entry name" value="CheY-like_superfamily"/>
</dbReference>
<dbReference type="SUPFAM" id="SSF52172">
    <property type="entry name" value="CheY-like"/>
    <property type="match status" value="1"/>
</dbReference>
<dbReference type="Proteomes" id="UP000677413">
    <property type="component" value="Unassembled WGS sequence"/>
</dbReference>
<evidence type="ECO:0000259" key="1">
    <source>
        <dbReference type="PROSITE" id="PS50921"/>
    </source>
</evidence>
<protein>
    <submittedName>
        <fullName evidence="2">ANTAR domain-containing protein</fullName>
    </submittedName>
</protein>
<dbReference type="InterPro" id="IPR036388">
    <property type="entry name" value="WH-like_DNA-bd_sf"/>
</dbReference>
<dbReference type="GO" id="GO:0003723">
    <property type="term" value="F:RNA binding"/>
    <property type="evidence" value="ECO:0007669"/>
    <property type="project" value="InterPro"/>
</dbReference>
<dbReference type="Gene3D" id="1.10.10.10">
    <property type="entry name" value="Winged helix-like DNA-binding domain superfamily/Winged helix DNA-binding domain"/>
    <property type="match status" value="1"/>
</dbReference>
<name>A0A941BD75_9ACTN</name>
<evidence type="ECO:0000313" key="2">
    <source>
        <dbReference type="EMBL" id="MBQ0855507.1"/>
    </source>
</evidence>
<accession>A0A941BD75</accession>